<keyword evidence="2" id="KW-0808">Transferase</keyword>
<evidence type="ECO:0000313" key="3">
    <source>
        <dbReference type="Proteomes" id="UP000463224"/>
    </source>
</evidence>
<comment type="caution">
    <text evidence="2">The sequence shown here is derived from an EMBL/GenBank/DDBJ whole genome shotgun (WGS) entry which is preliminary data.</text>
</comment>
<sequence length="243" mass="26815">MIVPILVINLARSADRWDAIRQTATGLDLRRVDGVDGGAIAPEQWSGIDRERFRVRHGRIVTPGEYGCYRSHLAALATMVAEGLDVAVIAEDDIVLNDRLDERAAALFTHSGEPRLVKLVNHRTNGFLGKGVTAKGDEYGRCLFGPQGSAACYAVNRSGAERLVEALATMWLPWDVALERGWATGVATYTTREPLVDFSTHRANSTITASYRHTKLTTVQRRHAFSFRARDFLCRASYALEAA</sequence>
<name>A0A844QJQ2_9HYPH</name>
<proteinExistence type="predicted"/>
<dbReference type="EMBL" id="WPHG01000003">
    <property type="protein sequence ID" value="MVA98824.1"/>
    <property type="molecule type" value="Genomic_DNA"/>
</dbReference>
<reference evidence="2 3" key="1">
    <citation type="submission" date="2019-12" db="EMBL/GenBank/DDBJ databases">
        <title>Nitratireductor arenosus sp. nov., Isolated from sea sand, Jeju island, South Korea.</title>
        <authorList>
            <person name="Kim W."/>
        </authorList>
    </citation>
    <scope>NUCLEOTIDE SEQUENCE [LARGE SCALE GENOMIC DNA]</scope>
    <source>
        <strain evidence="2 3">CAU 1489</strain>
    </source>
</reference>
<dbReference type="Proteomes" id="UP000463224">
    <property type="component" value="Unassembled WGS sequence"/>
</dbReference>
<dbReference type="CDD" id="cd06532">
    <property type="entry name" value="Glyco_transf_25"/>
    <property type="match status" value="1"/>
</dbReference>
<feature type="domain" description="Glycosyl transferase family 25" evidence="1">
    <location>
        <begin position="4"/>
        <end position="175"/>
    </location>
</feature>
<organism evidence="2 3">
    <name type="scientific">Nitratireductor arenosus</name>
    <dbReference type="NCBI Taxonomy" id="2682096"/>
    <lineage>
        <taxon>Bacteria</taxon>
        <taxon>Pseudomonadati</taxon>
        <taxon>Pseudomonadota</taxon>
        <taxon>Alphaproteobacteria</taxon>
        <taxon>Hyphomicrobiales</taxon>
        <taxon>Phyllobacteriaceae</taxon>
        <taxon>Nitratireductor</taxon>
    </lineage>
</organism>
<dbReference type="Pfam" id="PF01755">
    <property type="entry name" value="Glyco_transf_25"/>
    <property type="match status" value="1"/>
</dbReference>
<evidence type="ECO:0000313" key="2">
    <source>
        <dbReference type="EMBL" id="MVA98824.1"/>
    </source>
</evidence>
<keyword evidence="3" id="KW-1185">Reference proteome</keyword>
<dbReference type="AlphaFoldDB" id="A0A844QJQ2"/>
<dbReference type="InterPro" id="IPR002654">
    <property type="entry name" value="Glyco_trans_25"/>
</dbReference>
<protein>
    <submittedName>
        <fullName evidence="2">Glycosyl transferase</fullName>
    </submittedName>
</protein>
<gene>
    <name evidence="2" type="ORF">GN330_16375</name>
</gene>
<accession>A0A844QJQ2</accession>
<dbReference type="GO" id="GO:0016740">
    <property type="term" value="F:transferase activity"/>
    <property type="evidence" value="ECO:0007669"/>
    <property type="project" value="UniProtKB-KW"/>
</dbReference>
<evidence type="ECO:0000259" key="1">
    <source>
        <dbReference type="Pfam" id="PF01755"/>
    </source>
</evidence>